<feature type="signal peptide" evidence="13">
    <location>
        <begin position="1"/>
        <end position="34"/>
    </location>
</feature>
<dbReference type="GO" id="GO:0005886">
    <property type="term" value="C:plasma membrane"/>
    <property type="evidence" value="ECO:0007669"/>
    <property type="project" value="UniProtKB-SubCell"/>
</dbReference>
<organism evidence="14 15">
    <name type="scientific">Ceratopteris richardii</name>
    <name type="common">Triangle waterfern</name>
    <dbReference type="NCBI Taxonomy" id="49495"/>
    <lineage>
        <taxon>Eukaryota</taxon>
        <taxon>Viridiplantae</taxon>
        <taxon>Streptophyta</taxon>
        <taxon>Embryophyta</taxon>
        <taxon>Tracheophyta</taxon>
        <taxon>Polypodiopsida</taxon>
        <taxon>Polypodiidae</taxon>
        <taxon>Polypodiales</taxon>
        <taxon>Pteridineae</taxon>
        <taxon>Pteridaceae</taxon>
        <taxon>Parkerioideae</taxon>
        <taxon>Ceratopteris</taxon>
    </lineage>
</organism>
<evidence type="ECO:0000256" key="5">
    <source>
        <dbReference type="ARBA" id="ARBA00022692"/>
    </source>
</evidence>
<dbReference type="InterPro" id="IPR003591">
    <property type="entry name" value="Leu-rich_rpt_typical-subtyp"/>
</dbReference>
<dbReference type="Gene3D" id="3.80.10.10">
    <property type="entry name" value="Ribonuclease Inhibitor"/>
    <property type="match status" value="2"/>
</dbReference>
<evidence type="ECO:0000256" key="13">
    <source>
        <dbReference type="SAM" id="SignalP"/>
    </source>
</evidence>
<dbReference type="InterPro" id="IPR032675">
    <property type="entry name" value="LRR_dom_sf"/>
</dbReference>
<evidence type="ECO:0000256" key="3">
    <source>
        <dbReference type="ARBA" id="ARBA00022475"/>
    </source>
</evidence>
<comment type="caution">
    <text evidence="14">The sequence shown here is derived from an EMBL/GenBank/DDBJ whole genome shotgun (WGS) entry which is preliminary data.</text>
</comment>
<dbReference type="FunFam" id="3.80.10.10:FF:000383">
    <property type="entry name" value="Leucine-rich repeat receptor protein kinase EMS1"/>
    <property type="match status" value="1"/>
</dbReference>
<proteinExistence type="inferred from homology"/>
<comment type="subcellular location">
    <subcellularLocation>
        <location evidence="1">Cell membrane</location>
    </subcellularLocation>
    <subcellularLocation>
        <location evidence="12">Endomembrane system</location>
        <topology evidence="12">Single-pass membrane protein</topology>
    </subcellularLocation>
</comment>
<evidence type="ECO:0000256" key="2">
    <source>
        <dbReference type="ARBA" id="ARBA00009592"/>
    </source>
</evidence>
<reference evidence="14" key="1">
    <citation type="submission" date="2021-08" db="EMBL/GenBank/DDBJ databases">
        <title>WGS assembly of Ceratopteris richardii.</title>
        <authorList>
            <person name="Marchant D.B."/>
            <person name="Chen G."/>
            <person name="Jenkins J."/>
            <person name="Shu S."/>
            <person name="Leebens-Mack J."/>
            <person name="Grimwood J."/>
            <person name="Schmutz J."/>
            <person name="Soltis P."/>
            <person name="Soltis D."/>
            <person name="Chen Z.-H."/>
        </authorList>
    </citation>
    <scope>NUCLEOTIDE SEQUENCE</scope>
    <source>
        <strain evidence="14">Whitten #5841</strain>
        <tissue evidence="14">Leaf</tissue>
    </source>
</reference>
<evidence type="ECO:0000256" key="12">
    <source>
        <dbReference type="ARBA" id="ARBA00037847"/>
    </source>
</evidence>
<dbReference type="PRINTS" id="PR00019">
    <property type="entry name" value="LEURICHRPT"/>
</dbReference>
<evidence type="ECO:0000256" key="4">
    <source>
        <dbReference type="ARBA" id="ARBA00022614"/>
    </source>
</evidence>
<keyword evidence="15" id="KW-1185">Reference proteome</keyword>
<evidence type="ECO:0000313" key="15">
    <source>
        <dbReference type="Proteomes" id="UP000825935"/>
    </source>
</evidence>
<evidence type="ECO:0000256" key="8">
    <source>
        <dbReference type="ARBA" id="ARBA00022989"/>
    </source>
</evidence>
<evidence type="ECO:0000256" key="11">
    <source>
        <dbReference type="ARBA" id="ARBA00023180"/>
    </source>
</evidence>
<dbReference type="PANTHER" id="PTHR48052">
    <property type="entry name" value="UNNAMED PRODUCT"/>
    <property type="match status" value="1"/>
</dbReference>
<dbReference type="Pfam" id="PF13855">
    <property type="entry name" value="LRR_8"/>
    <property type="match status" value="2"/>
</dbReference>
<evidence type="ECO:0000256" key="6">
    <source>
        <dbReference type="ARBA" id="ARBA00022729"/>
    </source>
</evidence>
<keyword evidence="7" id="KW-0677">Repeat</keyword>
<dbReference type="FunFam" id="3.80.10.10:FF:000041">
    <property type="entry name" value="LRR receptor-like serine/threonine-protein kinase ERECTA"/>
    <property type="match status" value="1"/>
</dbReference>
<comment type="similarity">
    <text evidence="2">Belongs to the RLP family.</text>
</comment>
<keyword evidence="5" id="KW-0812">Transmembrane</keyword>
<dbReference type="OMA" id="YMLLSCK"/>
<dbReference type="InterPro" id="IPR001611">
    <property type="entry name" value="Leu-rich_rpt"/>
</dbReference>
<evidence type="ECO:0000256" key="10">
    <source>
        <dbReference type="ARBA" id="ARBA00023170"/>
    </source>
</evidence>
<dbReference type="Proteomes" id="UP000825935">
    <property type="component" value="Chromosome 4"/>
</dbReference>
<evidence type="ECO:0000256" key="7">
    <source>
        <dbReference type="ARBA" id="ARBA00022737"/>
    </source>
</evidence>
<dbReference type="PANTHER" id="PTHR48052:SF33">
    <property type="entry name" value="OS01G0623000 PROTEIN"/>
    <property type="match status" value="1"/>
</dbReference>
<evidence type="ECO:0000256" key="1">
    <source>
        <dbReference type="ARBA" id="ARBA00004236"/>
    </source>
</evidence>
<keyword evidence="4" id="KW-0433">Leucine-rich repeat</keyword>
<sequence>MVHHADVHLRFEMEILAALCLHLALMAAFPSTASTPDLPRTEPEELHAVYEIMSATGNEWASRIPDVCRTRWHGIKCSQPDANNTLHVTELSFGVLSDDTAFPACTNMEMAYISPAIARLPYLRRLFFYKCCISNPKPIPAEDIAKLGGSLEVLVLRQNGHTGAISARMLASLVNLHTLDLHGNSLSSSIPPSIGFLQNLVLLDLSHNHLFHELPRLLSTLHSLRVLDLSFNRLQGLLTDDDISKFSNLYKLDLSHNMLSGSLPSVGFTHLQNLQLLDLSFNSFSGPLPPHLGLMASLQALLLNNIGRLRSGIPVTLRHLSQLETLAITSVGLVGEIPDIFYGMDKLKVVRMDDNELTGLIPKSLGSLQQLVELNLSNNRLIGGLPFSEDVTRRLHGRLNINNNAGLCFHRNSQHSPVILEGTHACTGMSGGPVILAEKIKGFHSSISNPREFVAQSNLFSSSPFLDSSSTNRHDAPFLVLSRVCILVVLVDLVSF</sequence>
<dbReference type="EMBL" id="CM035409">
    <property type="protein sequence ID" value="KAH7439641.1"/>
    <property type="molecule type" value="Genomic_DNA"/>
</dbReference>
<name>A0A8T2UTV0_CERRI</name>
<keyword evidence="3" id="KW-1003">Cell membrane</keyword>
<protein>
    <submittedName>
        <fullName evidence="14">Uncharacterized protein</fullName>
    </submittedName>
</protein>
<keyword evidence="9" id="KW-0472">Membrane</keyword>
<keyword evidence="11" id="KW-0325">Glycoprotein</keyword>
<accession>A0A8T2UTV0</accession>
<evidence type="ECO:0000256" key="9">
    <source>
        <dbReference type="ARBA" id="ARBA00023136"/>
    </source>
</evidence>
<keyword evidence="8" id="KW-1133">Transmembrane helix</keyword>
<dbReference type="Pfam" id="PF00560">
    <property type="entry name" value="LRR_1"/>
    <property type="match status" value="3"/>
</dbReference>
<evidence type="ECO:0000313" key="14">
    <source>
        <dbReference type="EMBL" id="KAH7439641.1"/>
    </source>
</evidence>
<keyword evidence="10" id="KW-0675">Receptor</keyword>
<dbReference type="OrthoDB" id="676979at2759"/>
<gene>
    <name evidence="14" type="ORF">KP509_04G070200</name>
</gene>
<dbReference type="SMART" id="SM00369">
    <property type="entry name" value="LRR_TYP"/>
    <property type="match status" value="7"/>
</dbReference>
<feature type="chain" id="PRO_5035724800" evidence="13">
    <location>
        <begin position="35"/>
        <end position="496"/>
    </location>
</feature>
<keyword evidence="6 13" id="KW-0732">Signal</keyword>
<dbReference type="AlphaFoldDB" id="A0A8T2UTV0"/>
<dbReference type="SUPFAM" id="SSF52058">
    <property type="entry name" value="L domain-like"/>
    <property type="match status" value="1"/>
</dbReference>